<keyword evidence="3" id="KW-1185">Reference proteome</keyword>
<dbReference type="InterPro" id="IPR055560">
    <property type="entry name" value="DUF7136"/>
</dbReference>
<reference evidence="2 3" key="1">
    <citation type="journal article" date="2024" name="IMA Fungus">
        <title>IMA Genome - F19 : A genome assembly and annotation guide to empower mycologists, including annotated draft genome sequences of Ceratocystis pirilliformis, Diaporthe australafricana, Fusarium ophioides, Paecilomyces lecythidis, and Sporothrix stenoceras.</title>
        <authorList>
            <person name="Aylward J."/>
            <person name="Wilson A.M."/>
            <person name="Visagie C.M."/>
            <person name="Spraker J."/>
            <person name="Barnes I."/>
            <person name="Buitendag C."/>
            <person name="Ceriani C."/>
            <person name="Del Mar Angel L."/>
            <person name="du Plessis D."/>
            <person name="Fuchs T."/>
            <person name="Gasser K."/>
            <person name="Kramer D."/>
            <person name="Li W."/>
            <person name="Munsamy K."/>
            <person name="Piso A."/>
            <person name="Price J.L."/>
            <person name="Sonnekus B."/>
            <person name="Thomas C."/>
            <person name="van der Nest A."/>
            <person name="van Dijk A."/>
            <person name="van Heerden A."/>
            <person name="van Vuuren N."/>
            <person name="Yilmaz N."/>
            <person name="Duong T.A."/>
            <person name="van der Merwe N.A."/>
            <person name="Wingfield M.J."/>
            <person name="Wingfield B.D."/>
        </authorList>
    </citation>
    <scope>NUCLEOTIDE SEQUENCE [LARGE SCALE GENOMIC DNA]</scope>
    <source>
        <strain evidence="2 3">CMW 5346</strain>
    </source>
</reference>
<feature type="domain" description="DUF7136" evidence="1">
    <location>
        <begin position="57"/>
        <end position="286"/>
    </location>
</feature>
<proteinExistence type="predicted"/>
<organism evidence="2 3">
    <name type="scientific">Sporothrix stenoceras</name>
    <dbReference type="NCBI Taxonomy" id="5173"/>
    <lineage>
        <taxon>Eukaryota</taxon>
        <taxon>Fungi</taxon>
        <taxon>Dikarya</taxon>
        <taxon>Ascomycota</taxon>
        <taxon>Pezizomycotina</taxon>
        <taxon>Sordariomycetes</taxon>
        <taxon>Sordariomycetidae</taxon>
        <taxon>Ophiostomatales</taxon>
        <taxon>Ophiostomataceae</taxon>
        <taxon>Sporothrix</taxon>
    </lineage>
</organism>
<accession>A0ABR3YVP3</accession>
<dbReference type="Pfam" id="PF23584">
    <property type="entry name" value="DUF7136"/>
    <property type="match status" value="1"/>
</dbReference>
<gene>
    <name evidence="2" type="ORF">Sste5346_007300</name>
</gene>
<name>A0ABR3YVP3_9PEZI</name>
<sequence>MVFFSSRRAVASAMRVAGIASLAFSGLAHAQSASSSAAAPAASSASTNSNATSAFLPVLEVDVIFPRNETYQETEILPVAINVQRLPEVRNVGDLTFIWSLEIYGLSSDPNFDRFLESGLFVPANTSDGTIQIGYSNMTSWISKLNYTSHVLLNVNVVWNFTYLCDHPARGGTEMAEIMFRVESEVQQNYQPDNSSIPADIAQAPDCPEFGAILSDYASSTVYTGFEYSSNTPSTVFTTCSTLLGIEIASSYGTPCAVTVDSVTRSALGSIASSMATSAAQASAASQSSKTAKPTSTSSTNAAVATGAAKLHPALAAVAVVYCIVYH</sequence>
<dbReference type="EMBL" id="JAWCUI010000048">
    <property type="protein sequence ID" value="KAL1891956.1"/>
    <property type="molecule type" value="Genomic_DNA"/>
</dbReference>
<evidence type="ECO:0000313" key="2">
    <source>
        <dbReference type="EMBL" id="KAL1891956.1"/>
    </source>
</evidence>
<comment type="caution">
    <text evidence="2">The sequence shown here is derived from an EMBL/GenBank/DDBJ whole genome shotgun (WGS) entry which is preliminary data.</text>
</comment>
<protein>
    <recommendedName>
        <fullName evidence="1">DUF7136 domain-containing protein</fullName>
    </recommendedName>
</protein>
<evidence type="ECO:0000313" key="3">
    <source>
        <dbReference type="Proteomes" id="UP001583186"/>
    </source>
</evidence>
<evidence type="ECO:0000259" key="1">
    <source>
        <dbReference type="Pfam" id="PF23584"/>
    </source>
</evidence>
<dbReference type="Proteomes" id="UP001583186">
    <property type="component" value="Unassembled WGS sequence"/>
</dbReference>